<comment type="subcellular location">
    <subcellularLocation>
        <location evidence="1">Cell membrane</location>
        <topology evidence="1">Multi-pass membrane protein</topology>
    </subcellularLocation>
</comment>
<feature type="transmembrane region" description="Helical" evidence="1">
    <location>
        <begin position="7"/>
        <end position="27"/>
    </location>
</feature>
<comment type="similarity">
    <text evidence="1">Belongs to the SURF1 family.</text>
</comment>
<dbReference type="CDD" id="cd06662">
    <property type="entry name" value="SURF1"/>
    <property type="match status" value="1"/>
</dbReference>
<evidence type="ECO:0000256" key="1">
    <source>
        <dbReference type="RuleBase" id="RU363076"/>
    </source>
</evidence>
<comment type="caution">
    <text evidence="2">The sequence shown here is derived from an EMBL/GenBank/DDBJ whole genome shotgun (WGS) entry which is preliminary data.</text>
</comment>
<keyword evidence="1" id="KW-0812">Transmembrane</keyword>
<organism evidence="2 3">
    <name type="scientific">Tessaracoccus flavescens</name>
    <dbReference type="NCBI Taxonomy" id="399497"/>
    <lineage>
        <taxon>Bacteria</taxon>
        <taxon>Bacillati</taxon>
        <taxon>Actinomycetota</taxon>
        <taxon>Actinomycetes</taxon>
        <taxon>Propionibacteriales</taxon>
        <taxon>Propionibacteriaceae</taxon>
        <taxon>Tessaracoccus</taxon>
    </lineage>
</organism>
<gene>
    <name evidence="2" type="ORF">K8V15_07735</name>
</gene>
<reference evidence="2" key="1">
    <citation type="journal article" date="2021" name="PeerJ">
        <title>Extensive microbial diversity within the chicken gut microbiome revealed by metagenomics and culture.</title>
        <authorList>
            <person name="Gilroy R."/>
            <person name="Ravi A."/>
            <person name="Getino M."/>
            <person name="Pursley I."/>
            <person name="Horton D.L."/>
            <person name="Alikhan N.F."/>
            <person name="Baker D."/>
            <person name="Gharbi K."/>
            <person name="Hall N."/>
            <person name="Watson M."/>
            <person name="Adriaenssens E.M."/>
            <person name="Foster-Nyarko E."/>
            <person name="Jarju S."/>
            <person name="Secka A."/>
            <person name="Antonio M."/>
            <person name="Oren A."/>
            <person name="Chaudhuri R.R."/>
            <person name="La Ragione R."/>
            <person name="Hildebrand F."/>
            <person name="Pallen M.J."/>
        </authorList>
    </citation>
    <scope>NUCLEOTIDE SEQUENCE</scope>
    <source>
        <strain evidence="2">ChiGjej3B3-7470</strain>
    </source>
</reference>
<name>A0A921EP56_9ACTN</name>
<dbReference type="Pfam" id="PF02104">
    <property type="entry name" value="SURF1"/>
    <property type="match status" value="1"/>
</dbReference>
<feature type="transmembrane region" description="Helical" evidence="1">
    <location>
        <begin position="202"/>
        <end position="221"/>
    </location>
</feature>
<dbReference type="InterPro" id="IPR002994">
    <property type="entry name" value="Surf1/Shy1"/>
</dbReference>
<protein>
    <recommendedName>
        <fullName evidence="1">SURF1-like protein</fullName>
    </recommendedName>
</protein>
<evidence type="ECO:0000313" key="3">
    <source>
        <dbReference type="Proteomes" id="UP000712713"/>
    </source>
</evidence>
<dbReference type="GO" id="GO:0005886">
    <property type="term" value="C:plasma membrane"/>
    <property type="evidence" value="ECO:0007669"/>
    <property type="project" value="UniProtKB-SubCell"/>
</dbReference>
<dbReference type="AlphaFoldDB" id="A0A921EP56"/>
<keyword evidence="1" id="KW-0472">Membrane</keyword>
<sequence>MSLKVKQALIILAGFVVAGIMLLLGLWQMSSYQESTRDVSAERAAEPAVSLPDAVASDGVVQDIYGRHVFFTGQYLPEHEVIVGTDAAELRVATAMELEDGRYLTVVRGLADGAVPPAPEGDHDVTGIFLAPDTKADDPASVSADMASLRVQELAQAWPAPLIAGYVTLEEADAAAQGLSPAPVVLPEAEGSATHRGYALQWWVFAAGAIAFGFFGARGFAQDEAKRLAKLAAAEEAAVETQQDATIAP</sequence>
<evidence type="ECO:0000313" key="2">
    <source>
        <dbReference type="EMBL" id="HJE51854.1"/>
    </source>
</evidence>
<keyword evidence="1" id="KW-1133">Transmembrane helix</keyword>
<reference evidence="2" key="2">
    <citation type="submission" date="2021-09" db="EMBL/GenBank/DDBJ databases">
        <authorList>
            <person name="Gilroy R."/>
        </authorList>
    </citation>
    <scope>NUCLEOTIDE SEQUENCE</scope>
    <source>
        <strain evidence="2">ChiGjej3B3-7470</strain>
    </source>
</reference>
<dbReference type="EMBL" id="DYZF01000193">
    <property type="protein sequence ID" value="HJE51854.1"/>
    <property type="molecule type" value="Genomic_DNA"/>
</dbReference>
<proteinExistence type="inferred from homology"/>
<accession>A0A921EP56</accession>
<dbReference type="Proteomes" id="UP000712713">
    <property type="component" value="Unassembled WGS sequence"/>
</dbReference>
<keyword evidence="1" id="KW-1003">Cell membrane</keyword>